<dbReference type="Pfam" id="PF02362">
    <property type="entry name" value="B3"/>
    <property type="match status" value="2"/>
</dbReference>
<keyword evidence="9" id="KW-1185">Reference proteome</keyword>
<dbReference type="CDD" id="cd10017">
    <property type="entry name" value="B3_DNA"/>
    <property type="match status" value="2"/>
</dbReference>
<evidence type="ECO:0000256" key="5">
    <source>
        <dbReference type="ARBA" id="ARBA00023242"/>
    </source>
</evidence>
<feature type="region of interest" description="Disordered" evidence="6">
    <location>
        <begin position="297"/>
        <end position="329"/>
    </location>
</feature>
<dbReference type="InterPro" id="IPR003340">
    <property type="entry name" value="B3_DNA-bd"/>
</dbReference>
<keyword evidence="3" id="KW-0238">DNA-binding</keyword>
<dbReference type="PANTHER" id="PTHR31920">
    <property type="entry name" value="B3 DOMAIN-CONTAINING"/>
    <property type="match status" value="1"/>
</dbReference>
<dbReference type="Gene3D" id="2.40.330.10">
    <property type="entry name" value="DNA-binding pseudobarrel domain"/>
    <property type="match status" value="2"/>
</dbReference>
<comment type="caution">
    <text evidence="8">The sequence shown here is derived from an EMBL/GenBank/DDBJ whole genome shotgun (WGS) entry which is preliminary data.</text>
</comment>
<dbReference type="PROSITE" id="PS50863">
    <property type="entry name" value="B3"/>
    <property type="match status" value="2"/>
</dbReference>
<evidence type="ECO:0000313" key="9">
    <source>
        <dbReference type="Proteomes" id="UP001604277"/>
    </source>
</evidence>
<name>A0ABD1TST2_9LAMI</name>
<evidence type="ECO:0000256" key="2">
    <source>
        <dbReference type="ARBA" id="ARBA00023015"/>
    </source>
</evidence>
<dbReference type="PANTHER" id="PTHR31920:SF132">
    <property type="entry name" value="TF-B3 DOMAIN-CONTAINING PROTEIN"/>
    <property type="match status" value="1"/>
</dbReference>
<evidence type="ECO:0000256" key="1">
    <source>
        <dbReference type="ARBA" id="ARBA00004123"/>
    </source>
</evidence>
<feature type="domain" description="TF-B3" evidence="7">
    <location>
        <begin position="30"/>
        <end position="123"/>
    </location>
</feature>
<dbReference type="EMBL" id="JBFOLJ010000008">
    <property type="protein sequence ID" value="KAL2515598.1"/>
    <property type="molecule type" value="Genomic_DNA"/>
</dbReference>
<feature type="compositionally biased region" description="Polar residues" evidence="6">
    <location>
        <begin position="165"/>
        <end position="183"/>
    </location>
</feature>
<dbReference type="GO" id="GO:0003677">
    <property type="term" value="F:DNA binding"/>
    <property type="evidence" value="ECO:0007669"/>
    <property type="project" value="UniProtKB-KW"/>
</dbReference>
<protein>
    <submittedName>
        <fullName evidence="8">B3 domain-containing protein-like</fullName>
    </submittedName>
</protein>
<feature type="region of interest" description="Disordered" evidence="6">
    <location>
        <begin position="158"/>
        <end position="183"/>
    </location>
</feature>
<proteinExistence type="predicted"/>
<keyword evidence="4" id="KW-0804">Transcription</keyword>
<feature type="domain" description="TF-B3" evidence="7">
    <location>
        <begin position="468"/>
        <end position="528"/>
    </location>
</feature>
<dbReference type="InterPro" id="IPR015300">
    <property type="entry name" value="DNA-bd_pseudobarrel_sf"/>
</dbReference>
<dbReference type="SUPFAM" id="SSF101936">
    <property type="entry name" value="DNA-binding pseudobarrel domain"/>
    <property type="match status" value="2"/>
</dbReference>
<dbReference type="GO" id="GO:0005634">
    <property type="term" value="C:nucleus"/>
    <property type="evidence" value="ECO:0007669"/>
    <property type="project" value="UniProtKB-SubCell"/>
</dbReference>
<keyword evidence="5" id="KW-0539">Nucleus</keyword>
<evidence type="ECO:0000256" key="6">
    <source>
        <dbReference type="SAM" id="MobiDB-lite"/>
    </source>
</evidence>
<evidence type="ECO:0000256" key="3">
    <source>
        <dbReference type="ARBA" id="ARBA00023125"/>
    </source>
</evidence>
<evidence type="ECO:0000313" key="8">
    <source>
        <dbReference type="EMBL" id="KAL2515598.1"/>
    </source>
</evidence>
<gene>
    <name evidence="8" type="ORF">Fot_29569</name>
</gene>
<evidence type="ECO:0000256" key="4">
    <source>
        <dbReference type="ARBA" id="ARBA00023163"/>
    </source>
</evidence>
<accession>A0ABD1TST2</accession>
<dbReference type="Proteomes" id="UP001604277">
    <property type="component" value="Unassembled WGS sequence"/>
</dbReference>
<organism evidence="8 9">
    <name type="scientific">Forsythia ovata</name>
    <dbReference type="NCBI Taxonomy" id="205694"/>
    <lineage>
        <taxon>Eukaryota</taxon>
        <taxon>Viridiplantae</taxon>
        <taxon>Streptophyta</taxon>
        <taxon>Embryophyta</taxon>
        <taxon>Tracheophyta</taxon>
        <taxon>Spermatophyta</taxon>
        <taxon>Magnoliopsida</taxon>
        <taxon>eudicotyledons</taxon>
        <taxon>Gunneridae</taxon>
        <taxon>Pentapetalae</taxon>
        <taxon>asterids</taxon>
        <taxon>lamiids</taxon>
        <taxon>Lamiales</taxon>
        <taxon>Oleaceae</taxon>
        <taxon>Forsythieae</taxon>
        <taxon>Forsythia</taxon>
    </lineage>
</organism>
<feature type="compositionally biased region" description="Polar residues" evidence="6">
    <location>
        <begin position="298"/>
        <end position="324"/>
    </location>
</feature>
<dbReference type="InterPro" id="IPR050655">
    <property type="entry name" value="Plant_B3_domain"/>
</dbReference>
<comment type="subcellular location">
    <subcellularLocation>
        <location evidence="1">Nucleus</location>
    </subcellularLocation>
</comment>
<dbReference type="AlphaFoldDB" id="A0ABD1TST2"/>
<keyword evidence="2" id="KW-0805">Transcription regulation</keyword>
<dbReference type="SMART" id="SM01019">
    <property type="entry name" value="B3"/>
    <property type="match status" value="2"/>
</dbReference>
<reference evidence="9" key="1">
    <citation type="submission" date="2024-07" db="EMBL/GenBank/DDBJ databases">
        <title>Two chromosome-level genome assemblies of Korean endemic species Abeliophyllum distichum and Forsythia ovata (Oleaceae).</title>
        <authorList>
            <person name="Jang H."/>
        </authorList>
    </citation>
    <scope>NUCLEOTIDE SEQUENCE [LARGE SCALE GENOMIC DNA]</scope>
</reference>
<sequence>MVQDGKACQECSRNCLLTHQKQKNVSPIVTRFFKIMLGDDYLKVLYLPPSFVREVRNTIGRPSYLEDSTGQQWPVKVSVIDGCLAIQEGWHKFALDHRLEVGELLVFFYIKGSHFVVQIYGTSARERLKFNRRRGRPRKRSREEEIIVPDEPFWTLDINSRGKPGSSTSVASGSEFQHGQSLPKVASNSGCDFGKRQFGPTTISTDDPVLMLNTNAGYNQGEDRTYLQDLSSFEMGRNEANPIKPKKSSLGGEIVPDHPQIRKQTESTDNDIQMVENEEGHISGHYNDVLFGAFPTESAENSNTSKGTPNVHSNYPNDQRNNAVQGGDRVFSSDGELPSIGRCKIAVGECALIPKYRDSIPMLQDPFGGLTVSVKKELVEMGEVAFGRHQISSGKEPNMGIRCAPMPLRPAKNINSIVKTEPDMLSALVPYVADGPLSVEVKCQSYLELPISLPPIEGRNEGGDTQLIFLRDSVGRLWPILCTKTLDAAAFVDGWKQFCKKNDIQPGDICEFKLENNVKRIYGVDVISKLVG</sequence>
<evidence type="ECO:0000259" key="7">
    <source>
        <dbReference type="PROSITE" id="PS50863"/>
    </source>
</evidence>